<evidence type="ECO:0000313" key="3">
    <source>
        <dbReference type="EMBL" id="KAJ3837699.1"/>
    </source>
</evidence>
<evidence type="ECO:0000256" key="2">
    <source>
        <dbReference type="SAM" id="Phobius"/>
    </source>
</evidence>
<feature type="transmembrane region" description="Helical" evidence="2">
    <location>
        <begin position="45"/>
        <end position="65"/>
    </location>
</feature>
<dbReference type="Proteomes" id="UP001163846">
    <property type="component" value="Unassembled WGS sequence"/>
</dbReference>
<accession>A0AA38P7G8</accession>
<keyword evidence="2" id="KW-0472">Membrane</keyword>
<comment type="caution">
    <text evidence="3">The sequence shown here is derived from an EMBL/GenBank/DDBJ whole genome shotgun (WGS) entry which is preliminary data.</text>
</comment>
<dbReference type="EMBL" id="MU806228">
    <property type="protein sequence ID" value="KAJ3837699.1"/>
    <property type="molecule type" value="Genomic_DNA"/>
</dbReference>
<feature type="region of interest" description="Disordered" evidence="1">
    <location>
        <begin position="1"/>
        <end position="36"/>
    </location>
</feature>
<proteinExistence type="predicted"/>
<sequence length="285" mass="31532">MALQTETTPTSSSNASSSSSTSSASTGNNNPDTGSFFTPTSSPPLILAFLAIGLLVTAIIAALGWRRAYFARFRAEAERQMRREESSKGALDVGKKPKLWDLWTIPGTEVKEEGVAGTSAETNVALGKRELLIRDVDHDVSWETVMPISVTPLIREIVNERPEGEELQSDNSPFAFHLFFQSRQLLGSFINHLRYRHRPRDHEDAAELGLPSATDTEKQIIEETDAEDDLTQYESLQVTVAIAMPIPRGDLKGEAVEQQQEVYEYSMGICRVPWSGAERQDSSES</sequence>
<keyword evidence="2" id="KW-1133">Transmembrane helix</keyword>
<keyword evidence="2" id="KW-0812">Transmembrane</keyword>
<protein>
    <submittedName>
        <fullName evidence="3">Uncharacterized protein</fullName>
    </submittedName>
</protein>
<keyword evidence="4" id="KW-1185">Reference proteome</keyword>
<name>A0AA38P7G8_9AGAR</name>
<evidence type="ECO:0000313" key="4">
    <source>
        <dbReference type="Proteomes" id="UP001163846"/>
    </source>
</evidence>
<feature type="compositionally biased region" description="Low complexity" evidence="1">
    <location>
        <begin position="7"/>
        <end position="31"/>
    </location>
</feature>
<organism evidence="3 4">
    <name type="scientific">Lentinula raphanica</name>
    <dbReference type="NCBI Taxonomy" id="153919"/>
    <lineage>
        <taxon>Eukaryota</taxon>
        <taxon>Fungi</taxon>
        <taxon>Dikarya</taxon>
        <taxon>Basidiomycota</taxon>
        <taxon>Agaricomycotina</taxon>
        <taxon>Agaricomycetes</taxon>
        <taxon>Agaricomycetidae</taxon>
        <taxon>Agaricales</taxon>
        <taxon>Marasmiineae</taxon>
        <taxon>Omphalotaceae</taxon>
        <taxon>Lentinula</taxon>
    </lineage>
</organism>
<evidence type="ECO:0000256" key="1">
    <source>
        <dbReference type="SAM" id="MobiDB-lite"/>
    </source>
</evidence>
<dbReference type="AlphaFoldDB" id="A0AA38P7G8"/>
<reference evidence="3" key="1">
    <citation type="submission" date="2022-08" db="EMBL/GenBank/DDBJ databases">
        <authorList>
            <consortium name="DOE Joint Genome Institute"/>
            <person name="Min B."/>
            <person name="Riley R."/>
            <person name="Sierra-Patev S."/>
            <person name="Naranjo-Ortiz M."/>
            <person name="Looney B."/>
            <person name="Konkel Z."/>
            <person name="Slot J.C."/>
            <person name="Sakamoto Y."/>
            <person name="Steenwyk J.L."/>
            <person name="Rokas A."/>
            <person name="Carro J."/>
            <person name="Camarero S."/>
            <person name="Ferreira P."/>
            <person name="Molpeceres G."/>
            <person name="Ruiz-Duenas F.J."/>
            <person name="Serrano A."/>
            <person name="Henrissat B."/>
            <person name="Drula E."/>
            <person name="Hughes K.W."/>
            <person name="Mata J.L."/>
            <person name="Ishikawa N.K."/>
            <person name="Vargas-Isla R."/>
            <person name="Ushijima S."/>
            <person name="Smith C.A."/>
            <person name="Ahrendt S."/>
            <person name="Andreopoulos W."/>
            <person name="He G."/>
            <person name="Labutti K."/>
            <person name="Lipzen A."/>
            <person name="Ng V."/>
            <person name="Sandor L."/>
            <person name="Barry K."/>
            <person name="Martinez A.T."/>
            <person name="Xiao Y."/>
            <person name="Gibbons J.G."/>
            <person name="Terashima K."/>
            <person name="Hibbett D.S."/>
            <person name="Grigoriev I.V."/>
        </authorList>
    </citation>
    <scope>NUCLEOTIDE SEQUENCE</scope>
    <source>
        <strain evidence="3">TFB9207</strain>
    </source>
</reference>
<gene>
    <name evidence="3" type="ORF">F5878DRAFT_203381</name>
</gene>